<gene>
    <name evidence="2" type="primary">HaOG210368</name>
    <name evidence="2" type="ORF">B5X24_HaOG210368</name>
</gene>
<protein>
    <submittedName>
        <fullName evidence="2">Uncharacterized protein</fullName>
    </submittedName>
</protein>
<dbReference type="AlphaFoldDB" id="A0A2W1BF40"/>
<evidence type="ECO:0000313" key="2">
    <source>
        <dbReference type="EMBL" id="PZC72911.1"/>
    </source>
</evidence>
<accession>A0A2W1BF40</accession>
<proteinExistence type="predicted"/>
<feature type="transmembrane region" description="Helical" evidence="1">
    <location>
        <begin position="80"/>
        <end position="104"/>
    </location>
</feature>
<organism evidence="2 3">
    <name type="scientific">Helicoverpa armigera</name>
    <name type="common">Cotton bollworm</name>
    <name type="synonym">Heliothis armigera</name>
    <dbReference type="NCBI Taxonomy" id="29058"/>
    <lineage>
        <taxon>Eukaryota</taxon>
        <taxon>Metazoa</taxon>
        <taxon>Ecdysozoa</taxon>
        <taxon>Arthropoda</taxon>
        <taxon>Hexapoda</taxon>
        <taxon>Insecta</taxon>
        <taxon>Pterygota</taxon>
        <taxon>Neoptera</taxon>
        <taxon>Endopterygota</taxon>
        <taxon>Lepidoptera</taxon>
        <taxon>Glossata</taxon>
        <taxon>Ditrysia</taxon>
        <taxon>Noctuoidea</taxon>
        <taxon>Noctuidae</taxon>
        <taxon>Heliothinae</taxon>
        <taxon>Helicoverpa</taxon>
    </lineage>
</organism>
<keyword evidence="1" id="KW-0472">Membrane</keyword>
<evidence type="ECO:0000256" key="1">
    <source>
        <dbReference type="SAM" id="Phobius"/>
    </source>
</evidence>
<keyword evidence="1" id="KW-0812">Transmembrane</keyword>
<keyword evidence="3" id="KW-1185">Reference proteome</keyword>
<sequence>MLPGCCAAAQALHAVRSADGQYLVWHTVTYTRECVTAVSWPKRFCAGAADCSTSAALPVLLVAARALLCRCSWSRHKRCCTGAADCGTSAAVLVLLLVLLAYAFRIV</sequence>
<dbReference type="EMBL" id="KZ150144">
    <property type="protein sequence ID" value="PZC72911.1"/>
    <property type="molecule type" value="Genomic_DNA"/>
</dbReference>
<keyword evidence="1" id="KW-1133">Transmembrane helix</keyword>
<reference evidence="2 3" key="1">
    <citation type="journal article" date="2017" name="BMC Biol.">
        <title>Genomic innovations, transcriptional plasticity and gene loss underlying the evolution and divergence of two highly polyphagous and invasive Helicoverpa pest species.</title>
        <authorList>
            <person name="Pearce S.L."/>
            <person name="Clarke D.F."/>
            <person name="East P.D."/>
            <person name="Elfekih S."/>
            <person name="Gordon K.H."/>
            <person name="Jermiin L.S."/>
            <person name="McGaughran A."/>
            <person name="Oakeshott J.G."/>
            <person name="Papanikolaou A."/>
            <person name="Perera O.P."/>
            <person name="Rane R.V."/>
            <person name="Richards S."/>
            <person name="Tay W.T."/>
            <person name="Walsh T.K."/>
            <person name="Anderson A."/>
            <person name="Anderson C.J."/>
            <person name="Asgari S."/>
            <person name="Board P.G."/>
            <person name="Bretschneider A."/>
            <person name="Campbell P.M."/>
            <person name="Chertemps T."/>
            <person name="Christeller J.T."/>
            <person name="Coppin C.W."/>
            <person name="Downes S.J."/>
            <person name="Duan G."/>
            <person name="Farnsworth C.A."/>
            <person name="Good R.T."/>
            <person name="Han L.B."/>
            <person name="Han Y.C."/>
            <person name="Hatje K."/>
            <person name="Horne I."/>
            <person name="Huang Y.P."/>
            <person name="Hughes D.S."/>
            <person name="Jacquin-Joly E."/>
            <person name="James W."/>
            <person name="Jhangiani S."/>
            <person name="Kollmar M."/>
            <person name="Kuwar S.S."/>
            <person name="Li S."/>
            <person name="Liu N.Y."/>
            <person name="Maibeche M.T."/>
            <person name="Miller J.R."/>
            <person name="Montagne N."/>
            <person name="Perry T."/>
            <person name="Qu J."/>
            <person name="Song S.V."/>
            <person name="Sutton G.G."/>
            <person name="Vogel H."/>
            <person name="Walenz B.P."/>
            <person name="Xu W."/>
            <person name="Zhang H.J."/>
            <person name="Zou Z."/>
            <person name="Batterham P."/>
            <person name="Edwards O.R."/>
            <person name="Feyereisen R."/>
            <person name="Gibbs R.A."/>
            <person name="Heckel D.G."/>
            <person name="McGrath A."/>
            <person name="Robin C."/>
            <person name="Scherer S.E."/>
            <person name="Worley K.C."/>
            <person name="Wu Y.D."/>
        </authorList>
    </citation>
    <scope>NUCLEOTIDE SEQUENCE [LARGE SCALE GENOMIC DNA]</scope>
    <source>
        <strain evidence="2">Harm_GR_Male_#8</strain>
        <tissue evidence="2">Whole organism</tissue>
    </source>
</reference>
<dbReference type="Proteomes" id="UP000249218">
    <property type="component" value="Unassembled WGS sequence"/>
</dbReference>
<name>A0A2W1BF40_HELAM</name>
<evidence type="ECO:0000313" key="3">
    <source>
        <dbReference type="Proteomes" id="UP000249218"/>
    </source>
</evidence>